<dbReference type="EMBL" id="CP144696">
    <property type="protein sequence ID" value="WVZ09826.1"/>
    <property type="molecule type" value="Genomic_DNA"/>
</dbReference>
<accession>A0AAQ3RZ62</accession>
<reference evidence="1 2" key="1">
    <citation type="journal article" date="2023" name="Life. Sci Alliance">
        <title>Evolutionary insights into 3D genome organization and epigenetic landscape of Vigna mungo.</title>
        <authorList>
            <person name="Junaid A."/>
            <person name="Singh B."/>
            <person name="Bhatia S."/>
        </authorList>
    </citation>
    <scope>NUCLEOTIDE SEQUENCE [LARGE SCALE GENOMIC DNA]</scope>
    <source>
        <strain evidence="1">Urdbean</strain>
    </source>
</reference>
<evidence type="ECO:0000313" key="2">
    <source>
        <dbReference type="Proteomes" id="UP001374535"/>
    </source>
</evidence>
<dbReference type="Proteomes" id="UP001374535">
    <property type="component" value="Chromosome 5"/>
</dbReference>
<proteinExistence type="predicted"/>
<keyword evidence="2" id="KW-1185">Reference proteome</keyword>
<evidence type="ECO:0000313" key="1">
    <source>
        <dbReference type="EMBL" id="WVZ09826.1"/>
    </source>
</evidence>
<organism evidence="1 2">
    <name type="scientific">Vigna mungo</name>
    <name type="common">Black gram</name>
    <name type="synonym">Phaseolus mungo</name>
    <dbReference type="NCBI Taxonomy" id="3915"/>
    <lineage>
        <taxon>Eukaryota</taxon>
        <taxon>Viridiplantae</taxon>
        <taxon>Streptophyta</taxon>
        <taxon>Embryophyta</taxon>
        <taxon>Tracheophyta</taxon>
        <taxon>Spermatophyta</taxon>
        <taxon>Magnoliopsida</taxon>
        <taxon>eudicotyledons</taxon>
        <taxon>Gunneridae</taxon>
        <taxon>Pentapetalae</taxon>
        <taxon>rosids</taxon>
        <taxon>fabids</taxon>
        <taxon>Fabales</taxon>
        <taxon>Fabaceae</taxon>
        <taxon>Papilionoideae</taxon>
        <taxon>50 kb inversion clade</taxon>
        <taxon>NPAAA clade</taxon>
        <taxon>indigoferoid/millettioid clade</taxon>
        <taxon>Phaseoleae</taxon>
        <taxon>Vigna</taxon>
    </lineage>
</organism>
<gene>
    <name evidence="1" type="ORF">V8G54_014356</name>
</gene>
<sequence>MDMNISVLDLKKNILCCCGQVKLMYTRFASFRFFTKAVQSPLTHCYINFKQHSSKLYLCFSMCACALASSLTGDVLSVSARSCALSSVYDVGTGLLLNPEERGICFFSSISEGFSLTKLVSKAFSDTCWSATWLTSLEAMASTFSEYSINVAFEILGKPSGVFSSPNCSNCSRKVAT</sequence>
<dbReference type="AlphaFoldDB" id="A0AAQ3RZ62"/>
<protein>
    <submittedName>
        <fullName evidence="1">Uncharacterized protein</fullName>
    </submittedName>
</protein>
<name>A0AAQ3RZ62_VIGMU</name>